<dbReference type="AlphaFoldDB" id="A0A1Y1QEC6"/>
<proteinExistence type="predicted"/>
<organism evidence="2 3">
    <name type="scientific">Thiothrix lacustris</name>
    <dbReference type="NCBI Taxonomy" id="525917"/>
    <lineage>
        <taxon>Bacteria</taxon>
        <taxon>Pseudomonadati</taxon>
        <taxon>Pseudomonadota</taxon>
        <taxon>Gammaproteobacteria</taxon>
        <taxon>Thiotrichales</taxon>
        <taxon>Thiotrichaceae</taxon>
        <taxon>Thiothrix</taxon>
    </lineage>
</organism>
<comment type="caution">
    <text evidence="2">The sequence shown here is derived from an EMBL/GenBank/DDBJ whole genome shotgun (WGS) entry which is preliminary data.</text>
</comment>
<keyword evidence="1" id="KW-0175">Coiled coil</keyword>
<dbReference type="Proteomes" id="UP000192491">
    <property type="component" value="Unassembled WGS sequence"/>
</dbReference>
<name>A0A1Y1QEC6_9GAMM</name>
<evidence type="ECO:0000256" key="1">
    <source>
        <dbReference type="SAM" id="Coils"/>
    </source>
</evidence>
<reference evidence="2 3" key="1">
    <citation type="submission" date="2017-01" db="EMBL/GenBank/DDBJ databases">
        <title>Novel large sulfur bacteria in the metagenomes of groundwater-fed chemosynthetic microbial mats in the Lake Huron basin.</title>
        <authorList>
            <person name="Sharrar A.M."/>
            <person name="Flood B.E."/>
            <person name="Bailey J.V."/>
            <person name="Jones D.S."/>
            <person name="Biddanda B."/>
            <person name="Ruberg S.A."/>
            <person name="Marcus D.N."/>
            <person name="Dick G.J."/>
        </authorList>
    </citation>
    <scope>NUCLEOTIDE SEQUENCE [LARGE SCALE GENOMIC DNA]</scope>
    <source>
        <strain evidence="2">A8</strain>
    </source>
</reference>
<evidence type="ECO:0000313" key="2">
    <source>
        <dbReference type="EMBL" id="OQX03748.1"/>
    </source>
</evidence>
<evidence type="ECO:0000313" key="3">
    <source>
        <dbReference type="Proteomes" id="UP000192491"/>
    </source>
</evidence>
<sequence length="131" mass="14813">MALVSISEAARLAGVARSHFYKAYVDTGKISVSKDFQGKRKIDTSEIMRVFGVLAGQSSSAEVDALEKTKKTEGHTGQEEVISLLKQQLQEAKQEAAEREQWYRQQIGELTSTVKLLEHQNPAPFWQKWFK</sequence>
<protein>
    <recommendedName>
        <fullName evidence="4">DNA-binding protein</fullName>
    </recommendedName>
</protein>
<feature type="coiled-coil region" evidence="1">
    <location>
        <begin position="75"/>
        <end position="106"/>
    </location>
</feature>
<gene>
    <name evidence="2" type="ORF">BWK73_38525</name>
</gene>
<dbReference type="EMBL" id="MTEJ01000383">
    <property type="protein sequence ID" value="OQX03748.1"/>
    <property type="molecule type" value="Genomic_DNA"/>
</dbReference>
<evidence type="ECO:0008006" key="4">
    <source>
        <dbReference type="Google" id="ProtNLM"/>
    </source>
</evidence>
<accession>A0A1Y1QEC6</accession>